<name>A0ACC3BNS6_PYRYE</name>
<protein>
    <submittedName>
        <fullName evidence="1">Uncharacterized protein</fullName>
    </submittedName>
</protein>
<accession>A0ACC3BNS6</accession>
<organism evidence="1 2">
    <name type="scientific">Pyropia yezoensis</name>
    <name type="common">Susabi-nori</name>
    <name type="synonym">Porphyra yezoensis</name>
    <dbReference type="NCBI Taxonomy" id="2788"/>
    <lineage>
        <taxon>Eukaryota</taxon>
        <taxon>Rhodophyta</taxon>
        <taxon>Bangiophyceae</taxon>
        <taxon>Bangiales</taxon>
        <taxon>Bangiaceae</taxon>
        <taxon>Pyropia</taxon>
    </lineage>
</organism>
<keyword evidence="2" id="KW-1185">Reference proteome</keyword>
<reference evidence="1" key="1">
    <citation type="submission" date="2019-11" db="EMBL/GenBank/DDBJ databases">
        <title>Nori genome reveals adaptations in red seaweeds to the harsh intertidal environment.</title>
        <authorList>
            <person name="Wang D."/>
            <person name="Mao Y."/>
        </authorList>
    </citation>
    <scope>NUCLEOTIDE SEQUENCE</scope>
    <source>
        <tissue evidence="1">Gametophyte</tissue>
    </source>
</reference>
<proteinExistence type="predicted"/>
<evidence type="ECO:0000313" key="2">
    <source>
        <dbReference type="Proteomes" id="UP000798662"/>
    </source>
</evidence>
<dbReference type="EMBL" id="CM020618">
    <property type="protein sequence ID" value="KAK1859568.1"/>
    <property type="molecule type" value="Genomic_DNA"/>
</dbReference>
<sequence length="279" mass="29931">MSRLAKNQPHRPLVWRRPPLSHSLTGSIAPFPHVHVGPVSLGRGVPPRGHRDRVAQRGRAAKHPHCRLWWARRTRWRTGPRHTTQPTPPPPPQHPQPLASLCSATVPPLVGGTLVTGTNRRHSTSFGTRSTQVGPLSLPHAAARCCSPAPGRGAGKQRGMPRQQSAGNGGGEVHVGGRGGWALARALANASPWGAMNRRPALPPGPAPRLPLPGGGPELPRSSGGLLSPLRPPRRPWRVGHDRIAEWGKHHATAIREERLCGCCRYPGNGIPKSARVLP</sequence>
<comment type="caution">
    <text evidence="1">The sequence shown here is derived from an EMBL/GenBank/DDBJ whole genome shotgun (WGS) entry which is preliminary data.</text>
</comment>
<gene>
    <name evidence="1" type="ORF">I4F81_002163</name>
</gene>
<evidence type="ECO:0000313" key="1">
    <source>
        <dbReference type="EMBL" id="KAK1859568.1"/>
    </source>
</evidence>
<dbReference type="Proteomes" id="UP000798662">
    <property type="component" value="Chromosome 1"/>
</dbReference>